<dbReference type="EMBL" id="CM010629">
    <property type="protein sequence ID" value="RID75086.1"/>
    <property type="molecule type" value="Genomic_DNA"/>
</dbReference>
<sequence length="51" mass="6014">MFGGGWIESNTYFSTHGFLQNNHRLKIDYGYGYERTIGLQSLLRQKAMNWL</sequence>
<organism evidence="1 2">
    <name type="scientific">Brassica campestris</name>
    <name type="common">Field mustard</name>
    <dbReference type="NCBI Taxonomy" id="3711"/>
    <lineage>
        <taxon>Eukaryota</taxon>
        <taxon>Viridiplantae</taxon>
        <taxon>Streptophyta</taxon>
        <taxon>Embryophyta</taxon>
        <taxon>Tracheophyta</taxon>
        <taxon>Spermatophyta</taxon>
        <taxon>Magnoliopsida</taxon>
        <taxon>eudicotyledons</taxon>
        <taxon>Gunneridae</taxon>
        <taxon>Pentapetalae</taxon>
        <taxon>rosids</taxon>
        <taxon>malvids</taxon>
        <taxon>Brassicales</taxon>
        <taxon>Brassicaceae</taxon>
        <taxon>Brassiceae</taxon>
        <taxon>Brassica</taxon>
    </lineage>
</organism>
<evidence type="ECO:0000313" key="1">
    <source>
        <dbReference type="EMBL" id="RID75086.1"/>
    </source>
</evidence>
<dbReference type="AlphaFoldDB" id="A0A398AIK4"/>
<gene>
    <name evidence="1" type="ORF">BRARA_B02152</name>
</gene>
<protein>
    <submittedName>
        <fullName evidence="1">Uncharacterized protein</fullName>
    </submittedName>
</protein>
<dbReference type="Proteomes" id="UP000264353">
    <property type="component" value="Chromosome A2"/>
</dbReference>
<proteinExistence type="predicted"/>
<reference evidence="1 2" key="1">
    <citation type="submission" date="2018-06" db="EMBL/GenBank/DDBJ databases">
        <title>WGS assembly of Brassica rapa FPsc.</title>
        <authorList>
            <person name="Bowman J."/>
            <person name="Kohchi T."/>
            <person name="Yamato K."/>
            <person name="Jenkins J."/>
            <person name="Shu S."/>
            <person name="Ishizaki K."/>
            <person name="Yamaoka S."/>
            <person name="Nishihama R."/>
            <person name="Nakamura Y."/>
            <person name="Berger F."/>
            <person name="Adam C."/>
            <person name="Aki S."/>
            <person name="Althoff F."/>
            <person name="Araki T."/>
            <person name="Arteaga-Vazquez M."/>
            <person name="Balasubrmanian S."/>
            <person name="Bauer D."/>
            <person name="Boehm C."/>
            <person name="Briginshaw L."/>
            <person name="Caballero-Perez J."/>
            <person name="Catarino B."/>
            <person name="Chen F."/>
            <person name="Chiyoda S."/>
            <person name="Chovatia M."/>
            <person name="Davies K."/>
            <person name="Delmans M."/>
            <person name="Demura T."/>
            <person name="Dierschke T."/>
            <person name="Dolan L."/>
            <person name="Dorantes-Acosta A."/>
            <person name="Eklund D."/>
            <person name="Florent S."/>
            <person name="Flores-Sandoval E."/>
            <person name="Fujiyama A."/>
            <person name="Fukuzawa H."/>
            <person name="Galik B."/>
            <person name="Grimanelli D."/>
            <person name="Grimwood J."/>
            <person name="Grossniklaus U."/>
            <person name="Hamada T."/>
            <person name="Haseloff J."/>
            <person name="Hetherington A."/>
            <person name="Higo A."/>
            <person name="Hirakawa Y."/>
            <person name="Hundley H."/>
            <person name="Ikeda Y."/>
            <person name="Inoue K."/>
            <person name="Inoue S."/>
            <person name="Ishida S."/>
            <person name="Jia Q."/>
            <person name="Kakita M."/>
            <person name="Kanazawa T."/>
            <person name="Kawai Y."/>
            <person name="Kawashima T."/>
            <person name="Kennedy M."/>
            <person name="Kinose K."/>
            <person name="Kinoshita T."/>
            <person name="Kohara Y."/>
            <person name="Koide E."/>
            <person name="Komatsu K."/>
            <person name="Kopischke S."/>
            <person name="Kubo M."/>
            <person name="Kyozuka J."/>
            <person name="Lagercrantz U."/>
            <person name="Lin S."/>
            <person name="Lindquist E."/>
            <person name="Lipzen A."/>
            <person name="Lu C."/>
            <person name="Luna E."/>
            <person name="Martienssen R."/>
            <person name="Minamino N."/>
            <person name="Mizutani M."/>
            <person name="Mizutani M."/>
            <person name="Mochizuki N."/>
            <person name="Monte I."/>
            <person name="Mosher R."/>
            <person name="Nagasaki H."/>
            <person name="Nakagami H."/>
            <person name="Naramoto S."/>
            <person name="Nishitani K."/>
            <person name="Ohtani M."/>
            <person name="Okamoto T."/>
            <person name="Okumura M."/>
            <person name="Phillips J."/>
            <person name="Pollak B."/>
            <person name="Reinders A."/>
            <person name="Roevekamp M."/>
            <person name="Sano R."/>
            <person name="Sawa S."/>
            <person name="Schmid M."/>
            <person name="Shirakawa M."/>
            <person name="Solano R."/>
            <person name="Spunde A."/>
            <person name="Suetsugu N."/>
            <person name="Sugano S."/>
            <person name="Sugiyama A."/>
            <person name="Sun R."/>
            <person name="Suzuki Y."/>
            <person name="Takenaka M."/>
            <person name="Takezawa D."/>
            <person name="Tomogane H."/>
            <person name="Tsuzuki M."/>
            <person name="Ueda T."/>
            <person name="Umeda M."/>
            <person name="Ward J."/>
            <person name="Watanabe Y."/>
            <person name="Yazaki K."/>
            <person name="Yokoyama R."/>
            <person name="Yoshitake Y."/>
            <person name="Yotsui I."/>
            <person name="Zachgo S."/>
            <person name="Schmutz J."/>
        </authorList>
    </citation>
    <scope>NUCLEOTIDE SEQUENCE [LARGE SCALE GENOMIC DNA]</scope>
    <source>
        <strain evidence="2">cv. B-3</strain>
    </source>
</reference>
<accession>A0A398AIK4</accession>
<evidence type="ECO:0000313" key="2">
    <source>
        <dbReference type="Proteomes" id="UP000264353"/>
    </source>
</evidence>
<name>A0A398AIK4_BRACM</name>